<dbReference type="GO" id="GO:0016491">
    <property type="term" value="F:oxidoreductase activity"/>
    <property type="evidence" value="ECO:0007669"/>
    <property type="project" value="UniProtKB-KW"/>
</dbReference>
<dbReference type="HOGENOM" id="CLU_010194_12_1_1"/>
<evidence type="ECO:0000256" key="3">
    <source>
        <dbReference type="ARBA" id="ARBA00023002"/>
    </source>
</evidence>
<feature type="region of interest" description="Disordered" evidence="5">
    <location>
        <begin position="265"/>
        <end position="293"/>
    </location>
</feature>
<evidence type="ECO:0000313" key="6">
    <source>
        <dbReference type="EMBL" id="KIV87657.1"/>
    </source>
</evidence>
<evidence type="ECO:0000256" key="2">
    <source>
        <dbReference type="ARBA" id="ARBA00022857"/>
    </source>
</evidence>
<dbReference type="InterPro" id="IPR002347">
    <property type="entry name" value="SDR_fam"/>
</dbReference>
<protein>
    <recommendedName>
        <fullName evidence="8">Short chain dehydrogenase/reductase</fullName>
    </recommendedName>
</protein>
<evidence type="ECO:0000256" key="4">
    <source>
        <dbReference type="RuleBase" id="RU000363"/>
    </source>
</evidence>
<accession>A0A0D1YYH9</accession>
<evidence type="ECO:0008006" key="8">
    <source>
        <dbReference type="Google" id="ProtNLM"/>
    </source>
</evidence>
<name>A0A0D1YYH9_9EURO</name>
<dbReference type="STRING" id="1016849.A0A0D1YYH9"/>
<dbReference type="Pfam" id="PF00106">
    <property type="entry name" value="adh_short"/>
    <property type="match status" value="1"/>
</dbReference>
<keyword evidence="2" id="KW-0521">NADP</keyword>
<dbReference type="Gene3D" id="3.40.50.720">
    <property type="entry name" value="NAD(P)-binding Rossmann-like Domain"/>
    <property type="match status" value="1"/>
</dbReference>
<dbReference type="Proteomes" id="UP000053599">
    <property type="component" value="Unassembled WGS sequence"/>
</dbReference>
<dbReference type="PANTHER" id="PTHR43618">
    <property type="entry name" value="7-ALPHA-HYDROXYSTEROID DEHYDROGENASE"/>
    <property type="match status" value="1"/>
</dbReference>
<proteinExistence type="inferred from homology"/>
<evidence type="ECO:0000256" key="1">
    <source>
        <dbReference type="ARBA" id="ARBA00006484"/>
    </source>
</evidence>
<dbReference type="InterPro" id="IPR052178">
    <property type="entry name" value="Sec_Metab_Biosynth_SDR"/>
</dbReference>
<evidence type="ECO:0000256" key="5">
    <source>
        <dbReference type="SAM" id="MobiDB-lite"/>
    </source>
</evidence>
<comment type="similarity">
    <text evidence="1 4">Belongs to the short-chain dehydrogenases/reductases (SDR) family.</text>
</comment>
<dbReference type="InterPro" id="IPR036291">
    <property type="entry name" value="NAD(P)-bd_dom_sf"/>
</dbReference>
<dbReference type="PRINTS" id="PR00080">
    <property type="entry name" value="SDRFAMILY"/>
</dbReference>
<reference evidence="6 7" key="1">
    <citation type="submission" date="2015-01" db="EMBL/GenBank/DDBJ databases">
        <title>The Genome Sequence of Exophiala sideris CBS121828.</title>
        <authorList>
            <consortium name="The Broad Institute Genomics Platform"/>
            <person name="Cuomo C."/>
            <person name="de Hoog S."/>
            <person name="Gorbushina A."/>
            <person name="Stielow B."/>
            <person name="Teixiera M."/>
            <person name="Abouelleil A."/>
            <person name="Chapman S.B."/>
            <person name="Priest M."/>
            <person name="Young S.K."/>
            <person name="Wortman J."/>
            <person name="Nusbaum C."/>
            <person name="Birren B."/>
        </authorList>
    </citation>
    <scope>NUCLEOTIDE SEQUENCE [LARGE SCALE GENOMIC DNA]</scope>
    <source>
        <strain evidence="6 7">CBS 121828</strain>
    </source>
</reference>
<dbReference type="PANTHER" id="PTHR43618:SF4">
    <property type="entry name" value="SHORT CHAIN DEHYDROGENASE_REDUCTASE FAMILY (AFU_ORTHOLOGUE AFUA_7G04540)"/>
    <property type="match status" value="1"/>
</dbReference>
<evidence type="ECO:0000313" key="7">
    <source>
        <dbReference type="Proteomes" id="UP000053599"/>
    </source>
</evidence>
<sequence>MFRSVFSRSASPLVKSFNPQTKPTFLFRNMSAVKTSHLSNEDVQASKLFDVSHVVAVVTGGGTGIGLMIAQALQSNGAKVYVTGRREEALDSVVKQYSTGPGSIHALPGDITKKEECIRLAEEVGKKESKGIHLLVNNAGIARDDHTKFSAAGQPDMKSAESISQHMLKSEVSDWQETFETNLTAQFFMSAAFIPLLAKGRDVTPGYTSSIVNITSISGLMKGSSNGQFAYATSKAGFVHMTRMLATTLAETKIRVNQIAPGIFPSEMTTGESDESQKSELSSELSNPAGRGGGDADMAATILYLVGKGGLFLNNQLIHPEGGQLLVAPAAI</sequence>
<dbReference type="EMBL" id="KN846951">
    <property type="protein sequence ID" value="KIV87657.1"/>
    <property type="molecule type" value="Genomic_DNA"/>
</dbReference>
<gene>
    <name evidence="6" type="ORF">PV11_03189</name>
</gene>
<dbReference type="PRINTS" id="PR00081">
    <property type="entry name" value="GDHRDH"/>
</dbReference>
<organism evidence="6 7">
    <name type="scientific">Exophiala sideris</name>
    <dbReference type="NCBI Taxonomy" id="1016849"/>
    <lineage>
        <taxon>Eukaryota</taxon>
        <taxon>Fungi</taxon>
        <taxon>Dikarya</taxon>
        <taxon>Ascomycota</taxon>
        <taxon>Pezizomycotina</taxon>
        <taxon>Eurotiomycetes</taxon>
        <taxon>Chaetothyriomycetidae</taxon>
        <taxon>Chaetothyriales</taxon>
        <taxon>Herpotrichiellaceae</taxon>
        <taxon>Exophiala</taxon>
    </lineage>
</organism>
<dbReference type="SUPFAM" id="SSF51735">
    <property type="entry name" value="NAD(P)-binding Rossmann-fold domains"/>
    <property type="match status" value="1"/>
</dbReference>
<dbReference type="OrthoDB" id="2962696at2759"/>
<dbReference type="AlphaFoldDB" id="A0A0D1YYH9"/>
<keyword evidence="3" id="KW-0560">Oxidoreductase</keyword>